<reference evidence="5 6" key="1">
    <citation type="submission" date="2014-08" db="EMBL/GenBank/DDBJ databases">
        <title>Genome sequence of Tetragenococcus muriaticus.</title>
        <authorList>
            <person name="Chuea-nongthon C."/>
            <person name="Rodtong S."/>
            <person name="Yongsawatdigul J."/>
            <person name="Steele J.L."/>
            <person name="Liu X.-y."/>
            <person name="Speers J."/>
            <person name="Glasner J.D."/>
            <person name="Neeno-Eckwall E.C."/>
        </authorList>
    </citation>
    <scope>NUCLEOTIDE SEQUENCE [LARGE SCALE GENOMIC DNA]</scope>
    <source>
        <strain evidence="5 6">PMC-11-5</strain>
    </source>
</reference>
<dbReference type="GO" id="GO:0004518">
    <property type="term" value="F:nuclease activity"/>
    <property type="evidence" value="ECO:0007669"/>
    <property type="project" value="UniProtKB-KW"/>
</dbReference>
<evidence type="ECO:0000256" key="3">
    <source>
        <dbReference type="ARBA" id="ARBA00022801"/>
    </source>
</evidence>
<evidence type="ECO:0000256" key="2">
    <source>
        <dbReference type="ARBA" id="ARBA00022722"/>
    </source>
</evidence>
<dbReference type="GO" id="GO:0003676">
    <property type="term" value="F:nucleic acid binding"/>
    <property type="evidence" value="ECO:0007669"/>
    <property type="project" value="InterPro"/>
</dbReference>
<organism evidence="5 6">
    <name type="scientific">Tetragenococcus muriaticus PMC-11-5</name>
    <dbReference type="NCBI Taxonomy" id="1302649"/>
    <lineage>
        <taxon>Bacteria</taxon>
        <taxon>Bacillati</taxon>
        <taxon>Bacillota</taxon>
        <taxon>Bacilli</taxon>
        <taxon>Lactobacillales</taxon>
        <taxon>Enterococcaceae</taxon>
        <taxon>Tetragenococcus</taxon>
    </lineage>
</organism>
<name>A0A091CAJ0_9ENTE</name>
<comment type="cofactor">
    <cofactor evidence="1">
        <name>Mg(2+)</name>
        <dbReference type="ChEBI" id="CHEBI:18420"/>
    </cofactor>
</comment>
<evidence type="ECO:0000313" key="6">
    <source>
        <dbReference type="Proteomes" id="UP000029380"/>
    </source>
</evidence>
<sequence>MQIENDIENYLIRKTEMLGGLCLKFVSPGRRGVPDRIILIDGKTFFVELKRPGGFLRKDQLKMKEKFEKQGINVYVVDTKQKADVLLNITQQ</sequence>
<dbReference type="GO" id="GO:0016788">
    <property type="term" value="F:hydrolase activity, acting on ester bonds"/>
    <property type="evidence" value="ECO:0007669"/>
    <property type="project" value="InterPro"/>
</dbReference>
<feature type="domain" description="VRR-NUC" evidence="4">
    <location>
        <begin position="2"/>
        <end position="81"/>
    </location>
</feature>
<dbReference type="SMART" id="SM00990">
    <property type="entry name" value="VRR_NUC"/>
    <property type="match status" value="1"/>
</dbReference>
<dbReference type="PATRIC" id="fig|1302649.3.peg.234"/>
<evidence type="ECO:0000259" key="4">
    <source>
        <dbReference type="SMART" id="SM00990"/>
    </source>
</evidence>
<dbReference type="InterPro" id="IPR014883">
    <property type="entry name" value="VRR_NUC"/>
</dbReference>
<dbReference type="Proteomes" id="UP000029380">
    <property type="component" value="Unassembled WGS sequence"/>
</dbReference>
<dbReference type="InterPro" id="IPR011856">
    <property type="entry name" value="tRNA_endonuc-like_dom_sf"/>
</dbReference>
<accession>A0A091CAJ0</accession>
<evidence type="ECO:0000256" key="1">
    <source>
        <dbReference type="ARBA" id="ARBA00001946"/>
    </source>
</evidence>
<dbReference type="RefSeq" id="WP_038025376.1">
    <property type="nucleotide sequence ID" value="NZ_JPVU01000023.1"/>
</dbReference>
<keyword evidence="3 5" id="KW-0378">Hydrolase</keyword>
<dbReference type="Pfam" id="PF08774">
    <property type="entry name" value="VRR_NUC"/>
    <property type="match status" value="1"/>
</dbReference>
<proteinExistence type="predicted"/>
<dbReference type="AlphaFoldDB" id="A0A091CAJ0"/>
<gene>
    <name evidence="5" type="ORF">TMUPMC115_0235</name>
</gene>
<evidence type="ECO:0000313" key="5">
    <source>
        <dbReference type="EMBL" id="KFN93637.1"/>
    </source>
</evidence>
<dbReference type="OrthoDB" id="6706702at2"/>
<keyword evidence="2" id="KW-0540">Nuclease</keyword>
<protein>
    <submittedName>
        <fullName evidence="5">VRR-NUC domain protein</fullName>
        <ecNumber evidence="5">3.1.-.-</ecNumber>
    </submittedName>
</protein>
<dbReference type="EMBL" id="JPVU01000023">
    <property type="protein sequence ID" value="KFN93637.1"/>
    <property type="molecule type" value="Genomic_DNA"/>
</dbReference>
<comment type="caution">
    <text evidence="5">The sequence shown here is derived from an EMBL/GenBank/DDBJ whole genome shotgun (WGS) entry which is preliminary data.</text>
</comment>
<dbReference type="EC" id="3.1.-.-" evidence="5"/>
<dbReference type="Gene3D" id="3.40.1350.10">
    <property type="match status" value="1"/>
</dbReference>